<proteinExistence type="predicted"/>
<dbReference type="PANTHER" id="PTHR33570">
    <property type="entry name" value="4-CARBOXYMUCONOLACTONE DECARBOXYLASE FAMILY PROTEIN"/>
    <property type="match status" value="1"/>
</dbReference>
<dbReference type="SUPFAM" id="SSF69118">
    <property type="entry name" value="AhpD-like"/>
    <property type="match status" value="1"/>
</dbReference>
<dbReference type="Pfam" id="PF02627">
    <property type="entry name" value="CMD"/>
    <property type="match status" value="1"/>
</dbReference>
<accession>A0AAE4Z6K9</accession>
<sequence>MESWVRDLVDLAAAQAAGDTSGMETAFERLQVAGREIEVEEALLQSYLFLGFPSAIEALRRWRYRGAAPPAAAHEGWDLWLERGERTCAVVYGDHYDQLRQNIARFHPDLDRWMVREGYGKVLGRPALALEVRELLIVAMLVVQGESGRRQLRSHLRGALNAGAAPADVEKTIRRAAVFAPAEHRQLALKLWANLQPKG</sequence>
<evidence type="ECO:0000313" key="3">
    <source>
        <dbReference type="Proteomes" id="UP000702544"/>
    </source>
</evidence>
<dbReference type="AlphaFoldDB" id="A0AAE4Z6K9"/>
<name>A0AAE4Z6K9_9BACT</name>
<dbReference type="InterPro" id="IPR003779">
    <property type="entry name" value="CMD-like"/>
</dbReference>
<dbReference type="InterPro" id="IPR029032">
    <property type="entry name" value="AhpD-like"/>
</dbReference>
<gene>
    <name evidence="2" type="ORF">GWO12_02350</name>
</gene>
<dbReference type="PANTHER" id="PTHR33570:SF2">
    <property type="entry name" value="CARBOXYMUCONOLACTONE DECARBOXYLASE-LIKE DOMAIN-CONTAINING PROTEIN"/>
    <property type="match status" value="1"/>
</dbReference>
<evidence type="ECO:0000313" key="2">
    <source>
        <dbReference type="EMBL" id="NIR73948.1"/>
    </source>
</evidence>
<reference evidence="2 3" key="1">
    <citation type="submission" date="2020-01" db="EMBL/GenBank/DDBJ databases">
        <title>Genomes assembled from Gulf of Kutch pelagic sediment metagenomes.</title>
        <authorList>
            <person name="Chandrashekar M."/>
            <person name="Mahajan M.S."/>
            <person name="Dave K.J."/>
            <person name="Vatsa P."/>
            <person name="Nathani N.M."/>
        </authorList>
    </citation>
    <scope>NUCLEOTIDE SEQUENCE [LARGE SCALE GENOMIC DNA]</scope>
    <source>
        <strain evidence="2">KS3-K002</strain>
    </source>
</reference>
<comment type="caution">
    <text evidence="2">The sequence shown here is derived from an EMBL/GenBank/DDBJ whole genome shotgun (WGS) entry which is preliminary data.</text>
</comment>
<evidence type="ECO:0000259" key="1">
    <source>
        <dbReference type="Pfam" id="PF02627"/>
    </source>
</evidence>
<dbReference type="Gene3D" id="1.20.1290.10">
    <property type="entry name" value="AhpD-like"/>
    <property type="match status" value="1"/>
</dbReference>
<feature type="domain" description="Carboxymuconolactone decarboxylase-like" evidence="1">
    <location>
        <begin position="108"/>
        <end position="181"/>
    </location>
</feature>
<dbReference type="GO" id="GO:0051920">
    <property type="term" value="F:peroxiredoxin activity"/>
    <property type="evidence" value="ECO:0007669"/>
    <property type="project" value="InterPro"/>
</dbReference>
<dbReference type="EMBL" id="JAACAK010000017">
    <property type="protein sequence ID" value="NIR73948.1"/>
    <property type="molecule type" value="Genomic_DNA"/>
</dbReference>
<dbReference type="InterPro" id="IPR052512">
    <property type="entry name" value="4CMD/NDH-1_regulator"/>
</dbReference>
<protein>
    <recommendedName>
        <fullName evidence="1">Carboxymuconolactone decarboxylase-like domain-containing protein</fullName>
    </recommendedName>
</protein>
<dbReference type="Proteomes" id="UP000702544">
    <property type="component" value="Unassembled WGS sequence"/>
</dbReference>
<organism evidence="2 3">
    <name type="scientific">Candidatus Kutchimonas denitrificans</name>
    <dbReference type="NCBI Taxonomy" id="3056748"/>
    <lineage>
        <taxon>Bacteria</taxon>
        <taxon>Pseudomonadati</taxon>
        <taxon>Gemmatimonadota</taxon>
        <taxon>Gemmatimonadia</taxon>
        <taxon>Candidatus Palauibacterales</taxon>
        <taxon>Candidatus Palauibacteraceae</taxon>
        <taxon>Candidatus Kutchimonas</taxon>
    </lineage>
</organism>